<dbReference type="InterPro" id="IPR056180">
    <property type="entry name" value="ZPR1_jr_dom"/>
</dbReference>
<evidence type="ECO:0000256" key="3">
    <source>
        <dbReference type="ARBA" id="ARBA00022771"/>
    </source>
</evidence>
<dbReference type="Gene3D" id="2.60.120.1040">
    <property type="entry name" value="ZPR1, A/B domain"/>
    <property type="match status" value="2"/>
</dbReference>
<evidence type="ECO:0000256" key="1">
    <source>
        <dbReference type="ARBA" id="ARBA00008354"/>
    </source>
</evidence>
<evidence type="ECO:0000259" key="5">
    <source>
        <dbReference type="SMART" id="SM00709"/>
    </source>
</evidence>
<dbReference type="Gene3D" id="2.20.25.420">
    <property type="entry name" value="ZPR1, zinc finger domain"/>
    <property type="match status" value="1"/>
</dbReference>
<dbReference type="InterPro" id="IPR042451">
    <property type="entry name" value="ZPR1_A/B_dom"/>
</dbReference>
<organism evidence="6 7">
    <name type="scientific">Castanea mollissima</name>
    <name type="common">Chinese chestnut</name>
    <dbReference type="NCBI Taxonomy" id="60419"/>
    <lineage>
        <taxon>Eukaryota</taxon>
        <taxon>Viridiplantae</taxon>
        <taxon>Streptophyta</taxon>
        <taxon>Embryophyta</taxon>
        <taxon>Tracheophyta</taxon>
        <taxon>Spermatophyta</taxon>
        <taxon>Magnoliopsida</taxon>
        <taxon>eudicotyledons</taxon>
        <taxon>Gunneridae</taxon>
        <taxon>Pentapetalae</taxon>
        <taxon>rosids</taxon>
        <taxon>fabids</taxon>
        <taxon>Fagales</taxon>
        <taxon>Fagaceae</taxon>
        <taxon>Castanea</taxon>
    </lineage>
</organism>
<evidence type="ECO:0000313" key="7">
    <source>
        <dbReference type="Proteomes" id="UP000737018"/>
    </source>
</evidence>
<dbReference type="Pfam" id="PF22794">
    <property type="entry name" value="jr-ZPR1"/>
    <property type="match status" value="2"/>
</dbReference>
<feature type="domain" description="Zinc finger ZPR1-type" evidence="5">
    <location>
        <begin position="208"/>
        <end position="347"/>
    </location>
</feature>
<keyword evidence="7" id="KW-1185">Reference proteome</keyword>
<dbReference type="InterPro" id="IPR040141">
    <property type="entry name" value="ZPR1"/>
</dbReference>
<dbReference type="NCBIfam" id="TIGR00310">
    <property type="entry name" value="ZPR1_znf"/>
    <property type="match status" value="1"/>
</dbReference>
<keyword evidence="4" id="KW-0862">Zinc</keyword>
<dbReference type="InterPro" id="IPR004457">
    <property type="entry name" value="Znf_ZPR1"/>
</dbReference>
<dbReference type="OrthoDB" id="308464at2759"/>
<dbReference type="Pfam" id="PF03367">
    <property type="entry name" value="Zn_ribbon_ZPR1"/>
    <property type="match status" value="1"/>
</dbReference>
<evidence type="ECO:0000313" key="6">
    <source>
        <dbReference type="EMBL" id="KAF3947322.1"/>
    </source>
</evidence>
<dbReference type="FunFam" id="2.20.25.420:FF:000002">
    <property type="entry name" value="Zinc finger protein ZPR1"/>
    <property type="match status" value="1"/>
</dbReference>
<name>A0A8J4V7G8_9ROSI</name>
<dbReference type="InterPro" id="IPR042452">
    <property type="entry name" value="ZPR1_Znf1/2"/>
</dbReference>
<accession>A0A8J4V7G8</accession>
<sequence>ELWSCLILCWKGSFGKSSNGEIWKAIPLYLMLCLWRERNARCFEGKELSLVEGILVRAADELQALQEERKKVDPQTAEALDQFLLKLKACATGDSSFTFILDDPAGNSFIENLYAPSPDPSLSIKFYERTPEQQATLGYSADPSQSGDHREGISMEQISGASDEVRREPHGSVGATAAHRAIAQSNTAEIVDTVFRYTAPEEVMTFPSTCGTCGIACETRMFVTKIPYFQEVIVMASTCDACGYRNSELKPGGRVPEKGKRISLTVRNNKDLCRDVIKSDTAGVKVPELDLELASGTLGGVVTTVEGLITKISESLERVHGFTFGDSLDNHKRSKWVDFKARLDKVVQ</sequence>
<evidence type="ECO:0000256" key="4">
    <source>
        <dbReference type="ARBA" id="ARBA00022833"/>
    </source>
</evidence>
<dbReference type="SMART" id="SM00709">
    <property type="entry name" value="Zpr1"/>
    <property type="match status" value="1"/>
</dbReference>
<comment type="caution">
    <text evidence="6">The sequence shown here is derived from an EMBL/GenBank/DDBJ whole genome shotgun (WGS) entry which is preliminary data.</text>
</comment>
<dbReference type="PANTHER" id="PTHR10876:SF0">
    <property type="entry name" value="ZINC FINGER PROTEIN ZPR1"/>
    <property type="match status" value="1"/>
</dbReference>
<evidence type="ECO:0000256" key="2">
    <source>
        <dbReference type="ARBA" id="ARBA00022723"/>
    </source>
</evidence>
<keyword evidence="2" id="KW-0479">Metal-binding</keyword>
<gene>
    <name evidence="6" type="ORF">CMV_026528</name>
</gene>
<dbReference type="Proteomes" id="UP000737018">
    <property type="component" value="Unassembled WGS sequence"/>
</dbReference>
<protein>
    <recommendedName>
        <fullName evidence="5">Zinc finger ZPR1-type domain-containing protein</fullName>
    </recommendedName>
</protein>
<keyword evidence="3" id="KW-0863">Zinc-finger</keyword>
<feature type="non-terminal residue" evidence="6">
    <location>
        <position position="1"/>
    </location>
</feature>
<proteinExistence type="inferred from homology"/>
<dbReference type="GO" id="GO:0008270">
    <property type="term" value="F:zinc ion binding"/>
    <property type="evidence" value="ECO:0007669"/>
    <property type="project" value="UniProtKB-KW"/>
</dbReference>
<dbReference type="GO" id="GO:0005634">
    <property type="term" value="C:nucleus"/>
    <property type="evidence" value="ECO:0007669"/>
    <property type="project" value="TreeGrafter"/>
</dbReference>
<comment type="similarity">
    <text evidence="1">Belongs to the ZPR1 family.</text>
</comment>
<dbReference type="AlphaFoldDB" id="A0A8J4V7G8"/>
<reference evidence="6" key="1">
    <citation type="submission" date="2020-03" db="EMBL/GenBank/DDBJ databases">
        <title>Castanea mollissima Vanexum genome sequencing.</title>
        <authorList>
            <person name="Staton M."/>
        </authorList>
    </citation>
    <scope>NUCLEOTIDE SEQUENCE</scope>
    <source>
        <tissue evidence="6">Leaf</tissue>
    </source>
</reference>
<dbReference type="EMBL" id="JRKL02007923">
    <property type="protein sequence ID" value="KAF3947322.1"/>
    <property type="molecule type" value="Genomic_DNA"/>
</dbReference>
<dbReference type="PANTHER" id="PTHR10876">
    <property type="entry name" value="ZINC FINGER PROTEIN ZPR1"/>
    <property type="match status" value="1"/>
</dbReference>